<dbReference type="InterPro" id="IPR002397">
    <property type="entry name" value="Cyt_P450_B"/>
</dbReference>
<reference evidence="7 8" key="1">
    <citation type="submission" date="2020-01" db="EMBL/GenBank/DDBJ databases">
        <title>Aspergillus terreus IFO 6365 whole genome shotgun sequence.</title>
        <authorList>
            <person name="Kanamasa S."/>
            <person name="Takahashi H."/>
        </authorList>
    </citation>
    <scope>NUCLEOTIDE SEQUENCE [LARGE SCALE GENOMIC DNA]</scope>
    <source>
        <strain evidence="7 8">IFO 6365</strain>
    </source>
</reference>
<dbReference type="EMBL" id="BLJY01000007">
    <property type="protein sequence ID" value="GFF17979.1"/>
    <property type="molecule type" value="Genomic_DNA"/>
</dbReference>
<keyword evidence="4" id="KW-0560">Oxidoreductase</keyword>
<evidence type="ECO:0000256" key="6">
    <source>
        <dbReference type="ARBA" id="ARBA00023033"/>
    </source>
</evidence>
<keyword evidence="3" id="KW-0479">Metal-binding</keyword>
<dbReference type="PANTHER" id="PTHR46696:SF6">
    <property type="entry name" value="P450, PUTATIVE (EUROFUNG)-RELATED"/>
    <property type="match status" value="1"/>
</dbReference>
<evidence type="ECO:0000256" key="3">
    <source>
        <dbReference type="ARBA" id="ARBA00022723"/>
    </source>
</evidence>
<keyword evidence="8" id="KW-1185">Reference proteome</keyword>
<keyword evidence="2" id="KW-0349">Heme</keyword>
<evidence type="ECO:0000313" key="8">
    <source>
        <dbReference type="Proteomes" id="UP000452235"/>
    </source>
</evidence>
<protein>
    <submittedName>
        <fullName evidence="7">Cytochrome P450 55A3</fullName>
    </submittedName>
</protein>
<dbReference type="FunFam" id="1.10.630.10:FF:000018">
    <property type="entry name" value="Cytochrome P450 monooxygenase"/>
    <property type="match status" value="1"/>
</dbReference>
<dbReference type="PRINTS" id="PR00359">
    <property type="entry name" value="BP450"/>
</dbReference>
<dbReference type="PANTHER" id="PTHR46696">
    <property type="entry name" value="P450, PUTATIVE (EUROFUNG)-RELATED"/>
    <property type="match status" value="1"/>
</dbReference>
<evidence type="ECO:0000313" key="7">
    <source>
        <dbReference type="EMBL" id="GFF17979.1"/>
    </source>
</evidence>
<evidence type="ECO:0000256" key="5">
    <source>
        <dbReference type="ARBA" id="ARBA00023004"/>
    </source>
</evidence>
<accession>A0A5M3Z9K5</accession>
<proteinExistence type="inferred from homology"/>
<dbReference type="GO" id="GO:0020037">
    <property type="term" value="F:heme binding"/>
    <property type="evidence" value="ECO:0007669"/>
    <property type="project" value="InterPro"/>
</dbReference>
<gene>
    <name evidence="7" type="ORF">ATEIFO6365_0007052800</name>
</gene>
<name>A0A5M3Z9K5_ASPTE</name>
<dbReference type="InterPro" id="IPR036396">
    <property type="entry name" value="Cyt_P450_sf"/>
</dbReference>
<dbReference type="GO" id="GO:0016705">
    <property type="term" value="F:oxidoreductase activity, acting on paired donors, with incorporation or reduction of molecular oxygen"/>
    <property type="evidence" value="ECO:0007669"/>
    <property type="project" value="InterPro"/>
</dbReference>
<keyword evidence="6" id="KW-0503">Monooxygenase</keyword>
<dbReference type="Gene3D" id="1.10.630.10">
    <property type="entry name" value="Cytochrome P450"/>
    <property type="match status" value="1"/>
</dbReference>
<evidence type="ECO:0000256" key="4">
    <source>
        <dbReference type="ARBA" id="ARBA00023002"/>
    </source>
</evidence>
<sequence length="456" mass="50633">MTTIRAVSRPFLRAKYRPVPRPGSSYVILNSVAGFSSRSSLHREDAAGTQTDAPEFPFARPRAAEPPTEFAKLRSTCPVSRVRLWDGSLPWLVVKHEDVCNVLTDTRLSKERSRAGFPEMNPGGKAAAKNRPTFVDMDPPNHMRQRSMVSAFFTPEYIDSMKPFIQSTVDNVLNDMIAKGCDQPVDLVERFSLPIPSIIIYHIIGVPTEDMDYLTQKNAVRSSGSSTAAAAQNANEELLAYLGSLVDKRIANPKKDLISTLITEQLKPGHLDRLDVVQLAFLLLVAGNATMVNMINLGVVTLLEHPSQLEELKRDASLARKFVEELCRFHVASSFATRRVAKVDITLRDKHIKAGEGIIASNQSANRDEDVFPDPDTFNMHRETDSEKNLAYGYGDHRCIAEGLARAELEAVFSCLFQRLPNLKLGVPHDQVPYSEAHKDVGIDELPITCGTTEHE</sequence>
<dbReference type="GO" id="GO:0004497">
    <property type="term" value="F:monooxygenase activity"/>
    <property type="evidence" value="ECO:0007669"/>
    <property type="project" value="UniProtKB-KW"/>
</dbReference>
<dbReference type="SUPFAM" id="SSF48264">
    <property type="entry name" value="Cytochrome P450"/>
    <property type="match status" value="1"/>
</dbReference>
<dbReference type="Pfam" id="PF00067">
    <property type="entry name" value="p450"/>
    <property type="match status" value="1"/>
</dbReference>
<dbReference type="VEuPathDB" id="FungiDB:ATEG_06140"/>
<dbReference type="GO" id="GO:0005506">
    <property type="term" value="F:iron ion binding"/>
    <property type="evidence" value="ECO:0007669"/>
    <property type="project" value="InterPro"/>
</dbReference>
<dbReference type="OrthoDB" id="3945418at2759"/>
<dbReference type="CDD" id="cd11030">
    <property type="entry name" value="CYP105-like"/>
    <property type="match status" value="1"/>
</dbReference>
<dbReference type="AlphaFoldDB" id="A0A5M3Z9K5"/>
<dbReference type="Proteomes" id="UP000452235">
    <property type="component" value="Unassembled WGS sequence"/>
</dbReference>
<comment type="caution">
    <text evidence="7">The sequence shown here is derived from an EMBL/GenBank/DDBJ whole genome shotgun (WGS) entry which is preliminary data.</text>
</comment>
<keyword evidence="5" id="KW-0408">Iron</keyword>
<evidence type="ECO:0000256" key="1">
    <source>
        <dbReference type="ARBA" id="ARBA00010617"/>
    </source>
</evidence>
<dbReference type="InterPro" id="IPR001128">
    <property type="entry name" value="Cyt_P450"/>
</dbReference>
<comment type="similarity">
    <text evidence="1">Belongs to the cytochrome P450 family.</text>
</comment>
<organism evidence="7 8">
    <name type="scientific">Aspergillus terreus</name>
    <dbReference type="NCBI Taxonomy" id="33178"/>
    <lineage>
        <taxon>Eukaryota</taxon>
        <taxon>Fungi</taxon>
        <taxon>Dikarya</taxon>
        <taxon>Ascomycota</taxon>
        <taxon>Pezizomycotina</taxon>
        <taxon>Eurotiomycetes</taxon>
        <taxon>Eurotiomycetidae</taxon>
        <taxon>Eurotiales</taxon>
        <taxon>Aspergillaceae</taxon>
        <taxon>Aspergillus</taxon>
        <taxon>Aspergillus subgen. Circumdati</taxon>
    </lineage>
</organism>
<evidence type="ECO:0000256" key="2">
    <source>
        <dbReference type="ARBA" id="ARBA00022617"/>
    </source>
</evidence>